<dbReference type="SMART" id="SM00104">
    <property type="entry name" value="ANATO"/>
    <property type="match status" value="1"/>
</dbReference>
<dbReference type="InterPro" id="IPR001599">
    <property type="entry name" value="Macroglobln_a2"/>
</dbReference>
<dbReference type="PANTHER" id="PTHR11412:SF81">
    <property type="entry name" value="COMPLEMENT C3"/>
    <property type="match status" value="1"/>
</dbReference>
<evidence type="ECO:0000313" key="5">
    <source>
        <dbReference type="EMBL" id="KAK2818282.1"/>
    </source>
</evidence>
<dbReference type="FunFam" id="2.60.40.10:FF:000155">
    <property type="entry name" value="complement C3 isoform X1"/>
    <property type="match status" value="1"/>
</dbReference>
<dbReference type="EMBL" id="JAVHJS010000024">
    <property type="protein sequence ID" value="KAK2818282.1"/>
    <property type="molecule type" value="Genomic_DNA"/>
</dbReference>
<evidence type="ECO:0000259" key="4">
    <source>
        <dbReference type="PROSITE" id="PS01178"/>
    </source>
</evidence>
<dbReference type="InterPro" id="IPR050473">
    <property type="entry name" value="A2M/Complement_sys"/>
</dbReference>
<dbReference type="InterPro" id="IPR013783">
    <property type="entry name" value="Ig-like_fold"/>
</dbReference>
<dbReference type="Gene3D" id="1.20.50.70">
    <property type="match status" value="1"/>
</dbReference>
<keyword evidence="2" id="KW-0964">Secreted</keyword>
<comment type="caution">
    <text evidence="5">The sequence shown here is derived from an EMBL/GenBank/DDBJ whole genome shotgun (WGS) entry which is preliminary data.</text>
</comment>
<dbReference type="Pfam" id="PF00207">
    <property type="entry name" value="A2M"/>
    <property type="match status" value="1"/>
</dbReference>
<dbReference type="Gene3D" id="2.20.130.20">
    <property type="match status" value="1"/>
</dbReference>
<organism evidence="5 6">
    <name type="scientific">Tachysurus vachellii</name>
    <name type="common">Darkbarbel catfish</name>
    <name type="synonym">Pelteobagrus vachellii</name>
    <dbReference type="NCBI Taxonomy" id="175792"/>
    <lineage>
        <taxon>Eukaryota</taxon>
        <taxon>Metazoa</taxon>
        <taxon>Chordata</taxon>
        <taxon>Craniata</taxon>
        <taxon>Vertebrata</taxon>
        <taxon>Euteleostomi</taxon>
        <taxon>Actinopterygii</taxon>
        <taxon>Neopterygii</taxon>
        <taxon>Teleostei</taxon>
        <taxon>Ostariophysi</taxon>
        <taxon>Siluriformes</taxon>
        <taxon>Bagridae</taxon>
        <taxon>Tachysurus</taxon>
    </lineage>
</organism>
<reference evidence="5" key="1">
    <citation type="submission" date="2023-08" db="EMBL/GenBank/DDBJ databases">
        <title>Pelteobagrus vachellii genome.</title>
        <authorList>
            <person name="Liu H."/>
        </authorList>
    </citation>
    <scope>NUCLEOTIDE SEQUENCE</scope>
    <source>
        <strain evidence="5">PRFRI_2022a</strain>
        <tissue evidence="5">Muscle</tissue>
    </source>
</reference>
<proteinExistence type="predicted"/>
<dbReference type="SMART" id="SM01360">
    <property type="entry name" value="A2M"/>
    <property type="match status" value="1"/>
</dbReference>
<dbReference type="PROSITE" id="PS01177">
    <property type="entry name" value="ANAPHYLATOXIN_1"/>
    <property type="match status" value="1"/>
</dbReference>
<dbReference type="FunFam" id="1.20.91.20:FF:000001">
    <property type="entry name" value="Complement C3"/>
    <property type="match status" value="1"/>
</dbReference>
<dbReference type="GO" id="GO:0005576">
    <property type="term" value="C:extracellular region"/>
    <property type="evidence" value="ECO:0007669"/>
    <property type="project" value="UniProtKB-SubCell"/>
</dbReference>
<evidence type="ECO:0000256" key="2">
    <source>
        <dbReference type="ARBA" id="ARBA00022525"/>
    </source>
</evidence>
<dbReference type="InterPro" id="IPR000020">
    <property type="entry name" value="Anaphylatoxin/fibulin"/>
</dbReference>
<evidence type="ECO:0000256" key="3">
    <source>
        <dbReference type="ARBA" id="ARBA00023157"/>
    </source>
</evidence>
<comment type="subcellular location">
    <subcellularLocation>
        <location evidence="1">Secreted</location>
    </subcellularLocation>
</comment>
<dbReference type="InterPro" id="IPR018081">
    <property type="entry name" value="Anaphylatoxin_comp_syst"/>
</dbReference>
<dbReference type="Gene3D" id="2.60.40.10">
    <property type="entry name" value="Immunoglobulins"/>
    <property type="match status" value="1"/>
</dbReference>
<keyword evidence="3" id="KW-1015">Disulfide bond</keyword>
<dbReference type="GO" id="GO:0006954">
    <property type="term" value="P:inflammatory response"/>
    <property type="evidence" value="ECO:0007669"/>
    <property type="project" value="InterPro"/>
</dbReference>
<dbReference type="Gene3D" id="1.20.91.20">
    <property type="entry name" value="Anaphylotoxins (complement system)"/>
    <property type="match status" value="1"/>
</dbReference>
<dbReference type="InterPro" id="IPR001840">
    <property type="entry name" value="Anaphylatoxn_comp_syst_dom"/>
</dbReference>
<keyword evidence="6" id="KW-1185">Reference proteome</keyword>
<dbReference type="PRINTS" id="PR00004">
    <property type="entry name" value="ANAPHYLATOXN"/>
</dbReference>
<dbReference type="GO" id="GO:0006956">
    <property type="term" value="P:complement activation"/>
    <property type="evidence" value="ECO:0007669"/>
    <property type="project" value="InterPro"/>
</dbReference>
<dbReference type="CDD" id="cd00017">
    <property type="entry name" value="ANATO"/>
    <property type="match status" value="1"/>
</dbReference>
<dbReference type="AlphaFoldDB" id="A0AA88J3I9"/>
<dbReference type="GO" id="GO:0004866">
    <property type="term" value="F:endopeptidase inhibitor activity"/>
    <property type="evidence" value="ECO:0007669"/>
    <property type="project" value="InterPro"/>
</dbReference>
<evidence type="ECO:0000256" key="1">
    <source>
        <dbReference type="ARBA" id="ARBA00004613"/>
    </source>
</evidence>
<dbReference type="Proteomes" id="UP001187315">
    <property type="component" value="Unassembled WGS sequence"/>
</dbReference>
<accession>A0AA88J3I9</accession>
<sequence length="290" mass="33238">MEVFYDAGLLFESDKLGGTNERTAPECPTPLKRKRRAETLLQVTQTLISKYNSEQKKCCADGLRQNRLGYTCERRASFILDGAECVKAFLDCCNEIQKRKDEQKDLLLLARSEDDDDEFISSDDIIPRTNFRESWMWKTIDLPDYNVLNSITTWQVLVISMSKTHGICVADPYEMTVEKDFFVDLRLPYSAVRNEQLEIKAVLHNFSSENMKVRVDFFETEHICNAASKKKKYRTIVNVEAESTISIPYVIIPMELGKHVIEVKAASSSLSDGVQRTLKVVVSMSRLYSM</sequence>
<feature type="domain" description="Anaphylatoxin-like" evidence="4">
    <location>
        <begin position="58"/>
        <end position="93"/>
    </location>
</feature>
<protein>
    <recommendedName>
        <fullName evidence="4">Anaphylatoxin-like domain-containing protein</fullName>
    </recommendedName>
</protein>
<name>A0AA88J3I9_TACVA</name>
<dbReference type="PANTHER" id="PTHR11412">
    <property type="entry name" value="MACROGLOBULIN / COMPLEMENT"/>
    <property type="match status" value="1"/>
</dbReference>
<gene>
    <name evidence="5" type="ORF">Q7C36_022215</name>
</gene>
<dbReference type="SUPFAM" id="SSF47686">
    <property type="entry name" value="Anaphylotoxins (complement system)"/>
    <property type="match status" value="1"/>
</dbReference>
<dbReference type="Pfam" id="PF01821">
    <property type="entry name" value="ANATO"/>
    <property type="match status" value="1"/>
</dbReference>
<evidence type="ECO:0000313" key="6">
    <source>
        <dbReference type="Proteomes" id="UP001187315"/>
    </source>
</evidence>
<dbReference type="PROSITE" id="PS01178">
    <property type="entry name" value="ANAPHYLATOXIN_2"/>
    <property type="match status" value="1"/>
</dbReference>